<dbReference type="InterPro" id="IPR000914">
    <property type="entry name" value="SBP_5_dom"/>
</dbReference>
<dbReference type="PANTHER" id="PTHR30290">
    <property type="entry name" value="PERIPLASMIC BINDING COMPONENT OF ABC TRANSPORTER"/>
    <property type="match status" value="1"/>
</dbReference>
<dbReference type="SUPFAM" id="SSF53850">
    <property type="entry name" value="Periplasmic binding protein-like II"/>
    <property type="match status" value="1"/>
</dbReference>
<dbReference type="InterPro" id="IPR000719">
    <property type="entry name" value="Prot_kinase_dom"/>
</dbReference>
<dbReference type="CDD" id="cd14014">
    <property type="entry name" value="STKc_PknB_like"/>
    <property type="match status" value="1"/>
</dbReference>
<evidence type="ECO:0000256" key="2">
    <source>
        <dbReference type="ARBA" id="ARBA00005695"/>
    </source>
</evidence>
<dbReference type="PROSITE" id="PS50011">
    <property type="entry name" value="PROTEIN_KINASE_DOM"/>
    <property type="match status" value="1"/>
</dbReference>
<accession>A0ABQ3V8A8</accession>
<comment type="caution">
    <text evidence="8">The sequence shown here is derived from an EMBL/GenBank/DDBJ whole genome shotgun (WGS) entry which is preliminary data.</text>
</comment>
<dbReference type="RefSeq" id="WP_201359837.1">
    <property type="nucleotide sequence ID" value="NZ_BNJJ01000001.1"/>
</dbReference>
<comment type="subcellular location">
    <subcellularLocation>
        <location evidence="1">Cell envelope</location>
    </subcellularLocation>
</comment>
<evidence type="ECO:0000259" key="7">
    <source>
        <dbReference type="PROSITE" id="PS50011"/>
    </source>
</evidence>
<keyword evidence="5" id="KW-0547">Nucleotide-binding</keyword>
<dbReference type="InterPro" id="IPR039424">
    <property type="entry name" value="SBP_5"/>
</dbReference>
<evidence type="ECO:0000256" key="4">
    <source>
        <dbReference type="ARBA" id="ARBA00022729"/>
    </source>
</evidence>
<sequence length="920" mass="101935">MKSINILYCATCGAANQENDTTCFACGNKLLHSQDFDEQTQMQTITILEGRYRLIECVGKGGFATVYKAEDLQIKQIVAVKEITLKDLKPQEIIDATDTYHREIRFGSSLKHPALPKVYAHFMDQEHWYIVAQFIDGQTLEEYRQRLPDGQLPLSETLTIAFQVCDVLSYLHSRQPPIIFRDIKPDNIMRTRTGRIYLIDFGIARQYRPGQRRDTQALGSPGYAAPEQYGSDQTTERSDIYSLGATLQALLTGHNPLDEDISATRKPVVLPEELSELLAEMLARDPAQRPTSIISVQRRLEQISATTILVGSTPQASAIPIPPPIPSSTPYYTPSTRVRAGNAPAKPKKRPGWLKVVAIAIILLVVLGFGSDNLLSYISSWTHQGPIVQELSIAPASQQVLNIAATNSLDEPLDPATVQNAQSMQIVSMTSAGLLSLNDDMEIVPQLADSWEASDNGYTWTFHLRYGLKFSDGTPLTSADVAYSLDRALDPALKYGAGPYNLQYIKGADQRSAGKIKSLIGQSILIPDPDTIIFKLSKNIGYFLDTLTTPCASVVEKALIEKYASGFTNHLSEGGSSGPFKFAQNRPSQMVLVPNPDYYGSKPALSKITFTSYGSTETAYNAYQANQVGFVDNIPSSLIDRVSQDSGFHHSLQLTTNYLAMNYLSKPFNNIKIRQAFALAINKDLIRKNTALPTNHIIPAGDPSANVNLTGPAGIQTTAGDPTLARKLLQEGMYEEGISSIQTFPTVTLTYPQSGDTLRQNEMATMQEMWQKNLGITVKLQIMSGSNFYKAISSQQGVKNMQMWRVGWVASYPDASEWTTVQFAQNASQNVYAYGQNQSKNAARQQEIQKLLAQADITQNEPQRTMMYRSAEQNLVNDVAWLPLYQYLDSYVVQSNLHGLKVNAMDMIAPDDWSNIYITQ</sequence>
<dbReference type="CDD" id="cd08504">
    <property type="entry name" value="PBP2_OppA"/>
    <property type="match status" value="1"/>
</dbReference>
<evidence type="ECO:0000256" key="5">
    <source>
        <dbReference type="PROSITE-ProRule" id="PRU10141"/>
    </source>
</evidence>
<feature type="binding site" evidence="5">
    <location>
        <position position="81"/>
    </location>
    <ligand>
        <name>ATP</name>
        <dbReference type="ChEBI" id="CHEBI:30616"/>
    </ligand>
</feature>
<keyword evidence="4" id="KW-0732">Signal</keyword>
<comment type="similarity">
    <text evidence="2">Belongs to the bacterial solute-binding protein 5 family.</text>
</comment>
<proteinExistence type="inferred from homology"/>
<dbReference type="SUPFAM" id="SSF56112">
    <property type="entry name" value="Protein kinase-like (PK-like)"/>
    <property type="match status" value="1"/>
</dbReference>
<dbReference type="PROSITE" id="PS00107">
    <property type="entry name" value="PROTEIN_KINASE_ATP"/>
    <property type="match status" value="1"/>
</dbReference>
<dbReference type="Gene3D" id="1.10.510.10">
    <property type="entry name" value="Transferase(Phosphotransferase) domain 1"/>
    <property type="match status" value="1"/>
</dbReference>
<dbReference type="EMBL" id="BNJJ01000001">
    <property type="protein sequence ID" value="GHO82135.1"/>
    <property type="molecule type" value="Genomic_DNA"/>
</dbReference>
<evidence type="ECO:0000313" key="8">
    <source>
        <dbReference type="EMBL" id="GHO82135.1"/>
    </source>
</evidence>
<dbReference type="SMART" id="SM00220">
    <property type="entry name" value="S_TKc"/>
    <property type="match status" value="1"/>
</dbReference>
<protein>
    <recommendedName>
        <fullName evidence="7">Protein kinase domain-containing protein</fullName>
    </recommendedName>
</protein>
<feature type="domain" description="Protein kinase" evidence="7">
    <location>
        <begin position="52"/>
        <end position="303"/>
    </location>
</feature>
<dbReference type="InterPro" id="IPR011009">
    <property type="entry name" value="Kinase-like_dom_sf"/>
</dbReference>
<dbReference type="Proteomes" id="UP000635565">
    <property type="component" value="Unassembled WGS sequence"/>
</dbReference>
<dbReference type="Gene3D" id="3.30.200.20">
    <property type="entry name" value="Phosphorylase Kinase, domain 1"/>
    <property type="match status" value="1"/>
</dbReference>
<keyword evidence="3" id="KW-0813">Transport</keyword>
<dbReference type="PANTHER" id="PTHR30290:SF10">
    <property type="entry name" value="PERIPLASMIC OLIGOPEPTIDE-BINDING PROTEIN-RELATED"/>
    <property type="match status" value="1"/>
</dbReference>
<name>A0ABQ3V8A8_9CHLR</name>
<dbReference type="Pfam" id="PF00069">
    <property type="entry name" value="Pkinase"/>
    <property type="match status" value="1"/>
</dbReference>
<evidence type="ECO:0000256" key="3">
    <source>
        <dbReference type="ARBA" id="ARBA00022448"/>
    </source>
</evidence>
<dbReference type="Gene3D" id="3.40.190.10">
    <property type="entry name" value="Periplasmic binding protein-like II"/>
    <property type="match status" value="1"/>
</dbReference>
<evidence type="ECO:0000313" key="9">
    <source>
        <dbReference type="Proteomes" id="UP000635565"/>
    </source>
</evidence>
<dbReference type="InterPro" id="IPR017441">
    <property type="entry name" value="Protein_kinase_ATP_BS"/>
</dbReference>
<organism evidence="8 9">
    <name type="scientific">Dictyobacter formicarum</name>
    <dbReference type="NCBI Taxonomy" id="2778368"/>
    <lineage>
        <taxon>Bacteria</taxon>
        <taxon>Bacillati</taxon>
        <taxon>Chloroflexota</taxon>
        <taxon>Ktedonobacteria</taxon>
        <taxon>Ktedonobacterales</taxon>
        <taxon>Dictyobacteraceae</taxon>
        <taxon>Dictyobacter</taxon>
    </lineage>
</organism>
<evidence type="ECO:0000256" key="6">
    <source>
        <dbReference type="SAM" id="MobiDB-lite"/>
    </source>
</evidence>
<keyword evidence="9" id="KW-1185">Reference proteome</keyword>
<dbReference type="Gene3D" id="3.10.105.10">
    <property type="entry name" value="Dipeptide-binding Protein, Domain 3"/>
    <property type="match status" value="1"/>
</dbReference>
<feature type="region of interest" description="Disordered" evidence="6">
    <location>
        <begin position="210"/>
        <end position="233"/>
    </location>
</feature>
<dbReference type="Gene3D" id="3.90.76.10">
    <property type="entry name" value="Dipeptide-binding Protein, Domain 1"/>
    <property type="match status" value="1"/>
</dbReference>
<evidence type="ECO:0000256" key="1">
    <source>
        <dbReference type="ARBA" id="ARBA00004196"/>
    </source>
</evidence>
<keyword evidence="5" id="KW-0067">ATP-binding</keyword>
<dbReference type="Pfam" id="PF00496">
    <property type="entry name" value="SBP_bac_5"/>
    <property type="match status" value="1"/>
</dbReference>
<gene>
    <name evidence="8" type="ORF">KSZ_01410</name>
</gene>
<reference evidence="8 9" key="1">
    <citation type="journal article" date="2021" name="Int. J. Syst. Evol. Microbiol.">
        <title>Reticulibacter mediterranei gen. nov., sp. nov., within the new family Reticulibacteraceae fam. nov., and Ktedonospora formicarum gen. nov., sp. nov., Ktedonobacter robiniae sp. nov., Dictyobacter formicarum sp. nov. and Dictyobacter arantiisoli sp. nov., belonging to the class Ktedonobacteria.</title>
        <authorList>
            <person name="Yabe S."/>
            <person name="Zheng Y."/>
            <person name="Wang C.M."/>
            <person name="Sakai Y."/>
            <person name="Abe K."/>
            <person name="Yokota A."/>
            <person name="Donadio S."/>
            <person name="Cavaletti L."/>
            <person name="Monciardini P."/>
        </authorList>
    </citation>
    <scope>NUCLEOTIDE SEQUENCE [LARGE SCALE GENOMIC DNA]</scope>
    <source>
        <strain evidence="8 9">SOSP1-9</strain>
    </source>
</reference>